<accession>A0A814SIG9</accession>
<proteinExistence type="predicted"/>
<keyword evidence="1" id="KW-0040">ANK repeat</keyword>
<dbReference type="Pfam" id="PF13637">
    <property type="entry name" value="Ank_4"/>
    <property type="match status" value="1"/>
</dbReference>
<feature type="coiled-coil region" evidence="2">
    <location>
        <begin position="508"/>
        <end position="539"/>
    </location>
</feature>
<name>A0A814SIG9_9BILA</name>
<dbReference type="Gene3D" id="1.25.40.20">
    <property type="entry name" value="Ankyrin repeat-containing domain"/>
    <property type="match status" value="1"/>
</dbReference>
<dbReference type="Proteomes" id="UP000663829">
    <property type="component" value="Unassembled WGS sequence"/>
</dbReference>
<gene>
    <name evidence="4" type="ORF">GPM918_LOCUS20899</name>
    <name evidence="5" type="ORF">SRO942_LOCUS20896</name>
</gene>
<evidence type="ECO:0000313" key="5">
    <source>
        <dbReference type="EMBL" id="CAF3908953.1"/>
    </source>
</evidence>
<dbReference type="InterPro" id="IPR036770">
    <property type="entry name" value="Ankyrin_rpt-contain_sf"/>
</dbReference>
<dbReference type="Proteomes" id="UP000681722">
    <property type="component" value="Unassembled WGS sequence"/>
</dbReference>
<evidence type="ECO:0000256" key="3">
    <source>
        <dbReference type="SAM" id="MobiDB-lite"/>
    </source>
</evidence>
<evidence type="ECO:0000256" key="1">
    <source>
        <dbReference type="PROSITE-ProRule" id="PRU00023"/>
    </source>
</evidence>
<dbReference type="SUPFAM" id="SSF48403">
    <property type="entry name" value="Ankyrin repeat"/>
    <property type="match status" value="1"/>
</dbReference>
<sequence>MACRANDMKKVKRYLETMTLNEINHRESNDTTALYEATLQGHYNIVKLLLERGASSQIKNLPNRLTSYEEPKTNQIGQLFTHLFKIRYQRFGTNTTMLEWKIIPDDPIYRAYRDRYIKNLGLDRTVREILHNKKLLGIKKMSNTRVLLQQAKNSNDATYLLSACTAEIGFYSALCSTLAREEQGYLRYSGTRYTWQSSFYGIIAQDPLLDKHRFVGKVYRAMLFKNLDLSTYTENTTIMNITFLSTSKNRNIAEGFPNQEKEYVSPFPLYHDIMKMARQATACRRMNYDNYNNTTASGKDRLRNGEGLEDTAKKMQQQDKNGSSSLKRVATSDAPRYGSDDEYEGMNGDWQEVRYSKQKRINDNDNNIEIDTRQFQQFTRTFTNSNQNNEDIREEFKQQDFKSIFSIDDISGTINDKNRHVKIELLDMNEYNELLNGATVNLYGQRRRLIEQLRKHPEKSPPDVQLFIPSEYRNNKYDSRIIHNDEVYDQQNYYYQQVQSFSTTDQNKTNLNESIKNLSREMSEANERHEVEMRRIEKKYQSSMFNINNVCLIMQQAQQTQQTMILGMSRAINRTMFGTCKKASEQFQAMALKLKTQLNVNDFDDIISSLKL</sequence>
<organism evidence="4 6">
    <name type="scientific">Didymodactylos carnosus</name>
    <dbReference type="NCBI Taxonomy" id="1234261"/>
    <lineage>
        <taxon>Eukaryota</taxon>
        <taxon>Metazoa</taxon>
        <taxon>Spiralia</taxon>
        <taxon>Gnathifera</taxon>
        <taxon>Rotifera</taxon>
        <taxon>Eurotatoria</taxon>
        <taxon>Bdelloidea</taxon>
        <taxon>Philodinida</taxon>
        <taxon>Philodinidae</taxon>
        <taxon>Didymodactylos</taxon>
    </lineage>
</organism>
<dbReference type="PROSITE" id="PS50297">
    <property type="entry name" value="ANK_REP_REGION"/>
    <property type="match status" value="1"/>
</dbReference>
<evidence type="ECO:0000313" key="4">
    <source>
        <dbReference type="EMBL" id="CAF1145325.1"/>
    </source>
</evidence>
<evidence type="ECO:0000313" key="6">
    <source>
        <dbReference type="Proteomes" id="UP000663829"/>
    </source>
</evidence>
<protein>
    <submittedName>
        <fullName evidence="4">Uncharacterized protein</fullName>
    </submittedName>
</protein>
<reference evidence="4" key="1">
    <citation type="submission" date="2021-02" db="EMBL/GenBank/DDBJ databases">
        <authorList>
            <person name="Nowell W R."/>
        </authorList>
    </citation>
    <scope>NUCLEOTIDE SEQUENCE</scope>
</reference>
<evidence type="ECO:0000256" key="2">
    <source>
        <dbReference type="SAM" id="Coils"/>
    </source>
</evidence>
<keyword evidence="2" id="KW-0175">Coiled coil</keyword>
<dbReference type="AlphaFoldDB" id="A0A814SIG9"/>
<comment type="caution">
    <text evidence="4">The sequence shown here is derived from an EMBL/GenBank/DDBJ whole genome shotgun (WGS) entry which is preliminary data.</text>
</comment>
<dbReference type="EMBL" id="CAJNOQ010006722">
    <property type="protein sequence ID" value="CAF1145325.1"/>
    <property type="molecule type" value="Genomic_DNA"/>
</dbReference>
<dbReference type="PROSITE" id="PS50088">
    <property type="entry name" value="ANK_REPEAT"/>
    <property type="match status" value="1"/>
</dbReference>
<dbReference type="EMBL" id="CAJOBC010006722">
    <property type="protein sequence ID" value="CAF3908953.1"/>
    <property type="molecule type" value="Genomic_DNA"/>
</dbReference>
<feature type="repeat" description="ANK" evidence="1">
    <location>
        <begin position="29"/>
        <end position="61"/>
    </location>
</feature>
<feature type="region of interest" description="Disordered" evidence="3">
    <location>
        <begin position="312"/>
        <end position="345"/>
    </location>
</feature>
<dbReference type="InterPro" id="IPR002110">
    <property type="entry name" value="Ankyrin_rpt"/>
</dbReference>
<keyword evidence="6" id="KW-1185">Reference proteome</keyword>